<accession>A0AAQ4DB70</accession>
<keyword evidence="2" id="KW-1185">Reference proteome</keyword>
<sequence length="90" mass="10136">MQSGNDCIFCFSVHSKIRRISCLNLPVSKRMSWMSRLCTEILSMVKPRSPSWNVMALRIAEFPLTTQSKKLCCHVTSTSTQGALKVFPAI</sequence>
<dbReference type="Proteomes" id="UP001321473">
    <property type="component" value="Unassembled WGS sequence"/>
</dbReference>
<organism evidence="1 2">
    <name type="scientific">Amblyomma americanum</name>
    <name type="common">Lone star tick</name>
    <dbReference type="NCBI Taxonomy" id="6943"/>
    <lineage>
        <taxon>Eukaryota</taxon>
        <taxon>Metazoa</taxon>
        <taxon>Ecdysozoa</taxon>
        <taxon>Arthropoda</taxon>
        <taxon>Chelicerata</taxon>
        <taxon>Arachnida</taxon>
        <taxon>Acari</taxon>
        <taxon>Parasitiformes</taxon>
        <taxon>Ixodida</taxon>
        <taxon>Ixodoidea</taxon>
        <taxon>Ixodidae</taxon>
        <taxon>Amblyomminae</taxon>
        <taxon>Amblyomma</taxon>
    </lineage>
</organism>
<proteinExistence type="predicted"/>
<name>A0AAQ4DB70_AMBAM</name>
<evidence type="ECO:0000313" key="2">
    <source>
        <dbReference type="Proteomes" id="UP001321473"/>
    </source>
</evidence>
<reference evidence="1 2" key="1">
    <citation type="journal article" date="2023" name="Arcadia Sci">
        <title>De novo assembly of a long-read Amblyomma americanum tick genome.</title>
        <authorList>
            <person name="Chou S."/>
            <person name="Poskanzer K.E."/>
            <person name="Rollins M."/>
            <person name="Thuy-Boun P.S."/>
        </authorList>
    </citation>
    <scope>NUCLEOTIDE SEQUENCE [LARGE SCALE GENOMIC DNA]</scope>
    <source>
        <strain evidence="1">F_SG_1</strain>
        <tissue evidence="1">Salivary glands</tissue>
    </source>
</reference>
<dbReference type="AlphaFoldDB" id="A0AAQ4DB70"/>
<dbReference type="EMBL" id="JARKHS020032693">
    <property type="protein sequence ID" value="KAK8759710.1"/>
    <property type="molecule type" value="Genomic_DNA"/>
</dbReference>
<protein>
    <submittedName>
        <fullName evidence="1">Uncharacterized protein</fullName>
    </submittedName>
</protein>
<comment type="caution">
    <text evidence="1">The sequence shown here is derived from an EMBL/GenBank/DDBJ whole genome shotgun (WGS) entry which is preliminary data.</text>
</comment>
<gene>
    <name evidence="1" type="ORF">V5799_002657</name>
</gene>
<evidence type="ECO:0000313" key="1">
    <source>
        <dbReference type="EMBL" id="KAK8759710.1"/>
    </source>
</evidence>